<keyword evidence="2 7" id="KW-0813">Transport</keyword>
<evidence type="ECO:0000256" key="1">
    <source>
        <dbReference type="ARBA" id="ARBA00004651"/>
    </source>
</evidence>
<keyword evidence="4 7" id="KW-0812">Transmembrane</keyword>
<feature type="domain" description="ABC transmembrane type-1" evidence="9">
    <location>
        <begin position="81"/>
        <end position="265"/>
    </location>
</feature>
<dbReference type="EMBL" id="SMKZ01000002">
    <property type="protein sequence ID" value="TDE14988.1"/>
    <property type="molecule type" value="Genomic_DNA"/>
</dbReference>
<dbReference type="PROSITE" id="PS50928">
    <property type="entry name" value="ABC_TM1"/>
    <property type="match status" value="1"/>
</dbReference>
<sequence>MSKQVTLADNNASSAGGSARPSITSRTVIESALPWVAVVAFLLVWQLAAGSIANAALLPPPARVASALGEHIADGQLLNNAVASLGRLAMGFIIAVVVGAPLGVLMALSRAANDFIEPVVEIIRPISGIAWIPLALIVLGVSQALPVFIIAYVAIFPIMLNTAAACRGVSQGLLRAARVLGLSRSAIIRHVVLPAAVVGVMTGARLGAGGAWLALVAAEFIGAPDGLGFSIWYFAGIIQTAEMIAYICVTGFGGYVTDRALRLLQRRLTPWSPALRGI</sequence>
<feature type="transmembrane region" description="Helical" evidence="7">
    <location>
        <begin position="147"/>
        <end position="170"/>
    </location>
</feature>
<evidence type="ECO:0000256" key="3">
    <source>
        <dbReference type="ARBA" id="ARBA00022475"/>
    </source>
</evidence>
<evidence type="ECO:0000313" key="11">
    <source>
        <dbReference type="Proteomes" id="UP000294739"/>
    </source>
</evidence>
<evidence type="ECO:0000259" key="9">
    <source>
        <dbReference type="PROSITE" id="PS50928"/>
    </source>
</evidence>
<comment type="caution">
    <text evidence="10">The sequence shown here is derived from an EMBL/GenBank/DDBJ whole genome shotgun (WGS) entry which is preliminary data.</text>
</comment>
<gene>
    <name evidence="10" type="ORF">E1269_02430</name>
</gene>
<dbReference type="AlphaFoldDB" id="A0A4V2Z431"/>
<dbReference type="PANTHER" id="PTHR30151">
    <property type="entry name" value="ALKANE SULFONATE ABC TRANSPORTER-RELATED, MEMBRANE SUBUNIT"/>
    <property type="match status" value="1"/>
</dbReference>
<dbReference type="PANTHER" id="PTHR30151:SF16">
    <property type="entry name" value="ABC TRANSPORTER PERMEASE PROTEIN"/>
    <property type="match status" value="1"/>
</dbReference>
<dbReference type="InterPro" id="IPR035906">
    <property type="entry name" value="MetI-like_sf"/>
</dbReference>
<dbReference type="Gene3D" id="1.10.3720.10">
    <property type="entry name" value="MetI-like"/>
    <property type="match status" value="1"/>
</dbReference>
<feature type="transmembrane region" description="Helical" evidence="7">
    <location>
        <begin position="32"/>
        <end position="53"/>
    </location>
</feature>
<evidence type="ECO:0000256" key="4">
    <source>
        <dbReference type="ARBA" id="ARBA00022692"/>
    </source>
</evidence>
<keyword evidence="6 7" id="KW-0472">Membrane</keyword>
<name>A0A4V2Z431_9ACTN</name>
<evidence type="ECO:0000256" key="2">
    <source>
        <dbReference type="ARBA" id="ARBA00022448"/>
    </source>
</evidence>
<keyword evidence="3" id="KW-1003">Cell membrane</keyword>
<feature type="region of interest" description="Disordered" evidence="8">
    <location>
        <begin position="1"/>
        <end position="21"/>
    </location>
</feature>
<feature type="transmembrane region" description="Helical" evidence="7">
    <location>
        <begin position="191"/>
        <end position="218"/>
    </location>
</feature>
<dbReference type="GO" id="GO:0005886">
    <property type="term" value="C:plasma membrane"/>
    <property type="evidence" value="ECO:0007669"/>
    <property type="project" value="UniProtKB-SubCell"/>
</dbReference>
<feature type="transmembrane region" description="Helical" evidence="7">
    <location>
        <begin position="230"/>
        <end position="257"/>
    </location>
</feature>
<dbReference type="InterPro" id="IPR000515">
    <property type="entry name" value="MetI-like"/>
</dbReference>
<dbReference type="InParanoid" id="A0A4V2Z431"/>
<dbReference type="OrthoDB" id="3173654at2"/>
<dbReference type="SUPFAM" id="SSF161098">
    <property type="entry name" value="MetI-like"/>
    <property type="match status" value="1"/>
</dbReference>
<evidence type="ECO:0000256" key="7">
    <source>
        <dbReference type="RuleBase" id="RU363032"/>
    </source>
</evidence>
<keyword evidence="5 7" id="KW-1133">Transmembrane helix</keyword>
<keyword evidence="11" id="KW-1185">Reference proteome</keyword>
<organism evidence="10 11">
    <name type="scientific">Jiangella asiatica</name>
    <dbReference type="NCBI Taxonomy" id="2530372"/>
    <lineage>
        <taxon>Bacteria</taxon>
        <taxon>Bacillati</taxon>
        <taxon>Actinomycetota</taxon>
        <taxon>Actinomycetes</taxon>
        <taxon>Jiangellales</taxon>
        <taxon>Jiangellaceae</taxon>
        <taxon>Jiangella</taxon>
    </lineage>
</organism>
<evidence type="ECO:0000256" key="8">
    <source>
        <dbReference type="SAM" id="MobiDB-lite"/>
    </source>
</evidence>
<comment type="similarity">
    <text evidence="7">Belongs to the binding-protein-dependent transport system permease family.</text>
</comment>
<dbReference type="RefSeq" id="WP_131890697.1">
    <property type="nucleotide sequence ID" value="NZ_SMKZ01000002.1"/>
</dbReference>
<feature type="transmembrane region" description="Helical" evidence="7">
    <location>
        <begin position="122"/>
        <end position="141"/>
    </location>
</feature>
<dbReference type="Proteomes" id="UP000294739">
    <property type="component" value="Unassembled WGS sequence"/>
</dbReference>
<dbReference type="GO" id="GO:0055085">
    <property type="term" value="P:transmembrane transport"/>
    <property type="evidence" value="ECO:0007669"/>
    <property type="project" value="InterPro"/>
</dbReference>
<reference evidence="10 11" key="1">
    <citation type="submission" date="2019-03" db="EMBL/GenBank/DDBJ databases">
        <title>Draft genome sequences of novel Actinobacteria.</title>
        <authorList>
            <person name="Sahin N."/>
            <person name="Ay H."/>
            <person name="Saygin H."/>
        </authorList>
    </citation>
    <scope>NUCLEOTIDE SEQUENCE [LARGE SCALE GENOMIC DNA]</scope>
    <source>
        <strain evidence="10 11">5K138</strain>
    </source>
</reference>
<accession>A0A4V2Z431</accession>
<evidence type="ECO:0000256" key="5">
    <source>
        <dbReference type="ARBA" id="ARBA00022989"/>
    </source>
</evidence>
<feature type="compositionally biased region" description="Low complexity" evidence="8">
    <location>
        <begin position="10"/>
        <end position="19"/>
    </location>
</feature>
<comment type="subcellular location">
    <subcellularLocation>
        <location evidence="1 7">Cell membrane</location>
        <topology evidence="1 7">Multi-pass membrane protein</topology>
    </subcellularLocation>
</comment>
<evidence type="ECO:0000256" key="6">
    <source>
        <dbReference type="ARBA" id="ARBA00023136"/>
    </source>
</evidence>
<feature type="transmembrane region" description="Helical" evidence="7">
    <location>
        <begin position="88"/>
        <end position="110"/>
    </location>
</feature>
<dbReference type="Pfam" id="PF00528">
    <property type="entry name" value="BPD_transp_1"/>
    <property type="match status" value="1"/>
</dbReference>
<proteinExistence type="inferred from homology"/>
<protein>
    <submittedName>
        <fullName evidence="10">ABC transporter permease</fullName>
    </submittedName>
</protein>
<evidence type="ECO:0000313" key="10">
    <source>
        <dbReference type="EMBL" id="TDE14988.1"/>
    </source>
</evidence>
<dbReference type="CDD" id="cd06261">
    <property type="entry name" value="TM_PBP2"/>
    <property type="match status" value="1"/>
</dbReference>